<dbReference type="InterPro" id="IPR026302">
    <property type="entry name" value="NEDD4-bd_p2"/>
</dbReference>
<feature type="compositionally biased region" description="Polar residues" evidence="1">
    <location>
        <begin position="720"/>
        <end position="729"/>
    </location>
</feature>
<dbReference type="GO" id="GO:0043130">
    <property type="term" value="F:ubiquitin binding"/>
    <property type="evidence" value="ECO:0007669"/>
    <property type="project" value="InterPro"/>
</dbReference>
<keyword evidence="4" id="KW-1185">Reference proteome</keyword>
<feature type="region of interest" description="Disordered" evidence="1">
    <location>
        <begin position="674"/>
        <end position="747"/>
    </location>
</feature>
<dbReference type="InterPro" id="IPR027417">
    <property type="entry name" value="P-loop_NTPase"/>
</dbReference>
<feature type="region of interest" description="Disordered" evidence="1">
    <location>
        <begin position="1"/>
        <end position="21"/>
    </location>
</feature>
<dbReference type="Pfam" id="PF13671">
    <property type="entry name" value="AAA_33"/>
    <property type="match status" value="1"/>
</dbReference>
<evidence type="ECO:0000256" key="1">
    <source>
        <dbReference type="SAM" id="MobiDB-lite"/>
    </source>
</evidence>
<accession>A0A8C4QGQ8</accession>
<evidence type="ECO:0000313" key="4">
    <source>
        <dbReference type="Proteomes" id="UP000694388"/>
    </source>
</evidence>
<dbReference type="Ensembl" id="ENSEBUT00000015817.1">
    <property type="protein sequence ID" value="ENSEBUP00000015241.1"/>
    <property type="gene ID" value="ENSEBUG00000009602.1"/>
</dbReference>
<dbReference type="PANTHER" id="PTHR13308:SF40">
    <property type="entry name" value="NEDD4-BINDING PROTEIN 2-LIKE 1"/>
    <property type="match status" value="1"/>
</dbReference>
<evidence type="ECO:0000259" key="2">
    <source>
        <dbReference type="PROSITE" id="PS51140"/>
    </source>
</evidence>
<dbReference type="PANTHER" id="PTHR13308">
    <property type="entry name" value="NEDD4-BINDING PROTEIN 2-LIKE 1"/>
    <property type="match status" value="1"/>
</dbReference>
<reference evidence="3" key="2">
    <citation type="submission" date="2025-09" db="UniProtKB">
        <authorList>
            <consortium name="Ensembl"/>
        </authorList>
    </citation>
    <scope>IDENTIFICATION</scope>
</reference>
<dbReference type="GeneTree" id="ENSGT00940000164462"/>
<organism evidence="3 4">
    <name type="scientific">Eptatretus burgeri</name>
    <name type="common">Inshore hagfish</name>
    <dbReference type="NCBI Taxonomy" id="7764"/>
    <lineage>
        <taxon>Eukaryota</taxon>
        <taxon>Metazoa</taxon>
        <taxon>Chordata</taxon>
        <taxon>Craniata</taxon>
        <taxon>Vertebrata</taxon>
        <taxon>Cyclostomata</taxon>
        <taxon>Myxini</taxon>
        <taxon>Myxiniformes</taxon>
        <taxon>Myxinidae</taxon>
        <taxon>Eptatretinae</taxon>
        <taxon>Eptatretus</taxon>
    </lineage>
</organism>
<dbReference type="Gene3D" id="3.40.50.300">
    <property type="entry name" value="P-loop containing nucleotide triphosphate hydrolases"/>
    <property type="match status" value="1"/>
</dbReference>
<reference evidence="3" key="1">
    <citation type="submission" date="2025-08" db="UniProtKB">
        <authorList>
            <consortium name="Ensembl"/>
        </authorList>
    </citation>
    <scope>IDENTIFICATION</scope>
</reference>
<evidence type="ECO:0000313" key="3">
    <source>
        <dbReference type="Ensembl" id="ENSEBUP00000015241.1"/>
    </source>
</evidence>
<dbReference type="Proteomes" id="UP000694388">
    <property type="component" value="Unplaced"/>
</dbReference>
<sequence length="928" mass="103026">MPRRRRVGNAPSGWPARTEGLHNAPVPEQLFNESLAAFPHLDAQVVYMVLAECGFNADVAMDSLLELNDEARLTVVSEENNTLAQDTGNGSSVPTSSLGAHCVLEPIDVTISPEKNRTNDYKMDIHQGGMKNSTCGDAPDNFYPKNKQIQNSQAFPLPSGDVMLNQPPGDSDHLETLSYTTFIPGNVSHGLGQKMDSSHFDALNDRNLDTKYCQNETNNQHPFIGNVTQSDFYKYNCVSSLVTSVDNICDAGCMDELIMEDPKDTVNKKCAVTAEAPSLVSPNIIGSEKSEIECSGSTKAPPVLCEDDEKSKANITINPTVVASETRNAKLNSSDTILSSSDYFQASNTLPFEDPLGHVTMPQVSLMPTWRTWRSAPPSAIADYSGMPPYPLKTPWQQVSWAGKFVQHTEGQCGPKPTWPAFIVPKVPYCAKESATLNWRVQQPSPVAKIPIVRGQKMLILLRGLPGSGKSTMARKIRMENKDAAVLSTDDYFVQGGIYSYNPDLLSEAHEWNHKRAREAMDACKSPVIIDNTNLKLWEMKPYVAMARQRNYSIMFLEPDTPWKFNPKQLERKNSHGISKERINRMMAHYEHQVDVEKILSSFQTKPVMNQSDPEQMNIQQTLNEPSQRTHNPFTRWQSHGDAAQPLKPRKNIIRTKDQLKYLQNLAKNVAVGEYDGNRKRNHQGLKNSSGKKNVEFPSFKGNHGAVERESNVESYDVKATQSLEQLQNEQRRKDGHSNSGNPEEQHLENLSEPLLLLGKDIDFPGEWPGSSQCRVLEQRSRRSRKCCEKEETTVDAGSINSTAKIANHDSTHSTVESNETSLEIIAAPTATSVVAQDLVQKHSSEKPAQAPLSFETDILKSVHPEEVANMDVLDVPALVQAELNCEKSKSFAFVNALSTIVEPGQNASPLLTGKCLAAEEKVTVWME</sequence>
<protein>
    <recommendedName>
        <fullName evidence="2">CUE domain-containing protein</fullName>
    </recommendedName>
</protein>
<proteinExistence type="predicted"/>
<dbReference type="AlphaFoldDB" id="A0A8C4QGQ8"/>
<dbReference type="PROSITE" id="PS51140">
    <property type="entry name" value="CUE"/>
    <property type="match status" value="1"/>
</dbReference>
<dbReference type="Gene3D" id="1.10.8.10">
    <property type="entry name" value="DNA helicase RuvA subunit, C-terminal domain"/>
    <property type="match status" value="1"/>
</dbReference>
<feature type="domain" description="CUE" evidence="2">
    <location>
        <begin position="26"/>
        <end position="69"/>
    </location>
</feature>
<dbReference type="InterPro" id="IPR003892">
    <property type="entry name" value="CUE"/>
</dbReference>
<name>A0A8C4QGQ8_EPTBU</name>
<dbReference type="SUPFAM" id="SSF46934">
    <property type="entry name" value="UBA-like"/>
    <property type="match status" value="1"/>
</dbReference>
<dbReference type="InterPro" id="IPR009060">
    <property type="entry name" value="UBA-like_sf"/>
</dbReference>
<dbReference type="SUPFAM" id="SSF52540">
    <property type="entry name" value="P-loop containing nucleoside triphosphate hydrolases"/>
    <property type="match status" value="1"/>
</dbReference>